<dbReference type="Proteomes" id="UP000295390">
    <property type="component" value="Unassembled WGS sequence"/>
</dbReference>
<dbReference type="InterPro" id="IPR047794">
    <property type="entry name" value="C45_proenzyme-like"/>
</dbReference>
<proteinExistence type="predicted"/>
<dbReference type="NCBIfam" id="NF040521">
    <property type="entry name" value="C45_proenzyme"/>
    <property type="match status" value="1"/>
</dbReference>
<dbReference type="Gene3D" id="3.60.60.10">
    <property type="entry name" value="Penicillin V Acylase, Chain A"/>
    <property type="match status" value="1"/>
</dbReference>
<organism evidence="2 3">
    <name type="scientific">Tenacibaculum caenipelagi</name>
    <dbReference type="NCBI Taxonomy" id="1325435"/>
    <lineage>
        <taxon>Bacteria</taxon>
        <taxon>Pseudomonadati</taxon>
        <taxon>Bacteroidota</taxon>
        <taxon>Flavobacteriia</taxon>
        <taxon>Flavobacteriales</taxon>
        <taxon>Flavobacteriaceae</taxon>
        <taxon>Tenacibaculum</taxon>
    </lineage>
</organism>
<protein>
    <submittedName>
        <fullName evidence="2">Putative choloylglycine hydrolase</fullName>
    </submittedName>
</protein>
<feature type="domain" description="Peptidase C45 hydrolase" evidence="1">
    <location>
        <begin position="187"/>
        <end position="383"/>
    </location>
</feature>
<reference evidence="2 3" key="1">
    <citation type="submission" date="2019-03" db="EMBL/GenBank/DDBJ databases">
        <title>Genomic Encyclopedia of Type Strains, Phase III (KMG-III): the genomes of soil and plant-associated and newly described type strains.</title>
        <authorList>
            <person name="Whitman W."/>
        </authorList>
    </citation>
    <scope>NUCLEOTIDE SEQUENCE [LARGE SCALE GENOMIC DNA]</scope>
    <source>
        <strain evidence="2 3">CECT 8283</strain>
    </source>
</reference>
<dbReference type="InterPro" id="IPR047803">
    <property type="entry name" value="DCD1A/B-like"/>
</dbReference>
<keyword evidence="2" id="KW-0378">Hydrolase</keyword>
<dbReference type="GO" id="GO:0016787">
    <property type="term" value="F:hydrolase activity"/>
    <property type="evidence" value="ECO:0007669"/>
    <property type="project" value="UniProtKB-KW"/>
</dbReference>
<keyword evidence="3" id="KW-1185">Reference proteome</keyword>
<evidence type="ECO:0000313" key="3">
    <source>
        <dbReference type="Proteomes" id="UP000295390"/>
    </source>
</evidence>
<dbReference type="InterPro" id="IPR005079">
    <property type="entry name" value="Peptidase_C45_hydrolase"/>
</dbReference>
<dbReference type="Pfam" id="PF03417">
    <property type="entry name" value="AAT"/>
    <property type="match status" value="1"/>
</dbReference>
<sequence length="554" mass="63957">MQIRIKHIVVLISFFICFSCGVSKSLKDVPNVSQYVKPQFKREQITDTVFVINNDFLSKNKVGSWELFVSGNPLELGDKTGSLTQELFVNQEAVFLSKVNDLVPSKFKQYLLKRFLAWYNRKMYLHVPEEYKTEIYGLSKYASKEYNHIANEYLRVLYLHGAHDIGHALKDLALVGCSSFAVWGDKTEDGKLLIARNFDFYAGDEFAKNKIIAFITPEKGYKFMSVTWAGMIGVVSGMNEQGLTVTINAGKSKIPLVAKTPISIVTREILQYASTIEEAIEIAKKRQVFVSESIMVGSAKDNKAVIIEVSPENFGVYEVENTSKLICSNHFQSEAYKNDKNNQKHIEESHSKYRYLKMEELLEEDEKITPKKAVAILRNKEGLEGKSIGYGNEKALNQLLAHHGIVFQPYDKLVWVSSNPYQLGKFVAYDLDDIFNGKTSKYNLSNDDLLIEEDEFLYTEQYKKYEKYRVLERQIERKIADKEQIDSKTLKNYIDDNSDFWKVYFLTGKYYYLKGYYKAALEMFLKAKSKEVTTKQDVRTIEKYIKKSTRKLTR</sequence>
<dbReference type="AlphaFoldDB" id="A0A4R6TI05"/>
<dbReference type="PANTHER" id="PTHR35190">
    <property type="entry name" value="PROTEIN DCD1B"/>
    <property type="match status" value="1"/>
</dbReference>
<comment type="caution">
    <text evidence="2">The sequence shown here is derived from an EMBL/GenBank/DDBJ whole genome shotgun (WGS) entry which is preliminary data.</text>
</comment>
<name>A0A4R6TI05_9FLAO</name>
<accession>A0A4R6TI05</accession>
<dbReference type="RefSeq" id="WP_133535371.1">
    <property type="nucleotide sequence ID" value="NZ_SNYH01000002.1"/>
</dbReference>
<evidence type="ECO:0000259" key="1">
    <source>
        <dbReference type="Pfam" id="PF03417"/>
    </source>
</evidence>
<dbReference type="EMBL" id="SNYH01000002">
    <property type="protein sequence ID" value="TDQ28870.1"/>
    <property type="molecule type" value="Genomic_DNA"/>
</dbReference>
<evidence type="ECO:0000313" key="2">
    <source>
        <dbReference type="EMBL" id="TDQ28870.1"/>
    </source>
</evidence>
<gene>
    <name evidence="2" type="ORF">DFQ07_1251</name>
</gene>
<dbReference type="PANTHER" id="PTHR35190:SF2">
    <property type="entry name" value="PROTEIN DCD1B"/>
    <property type="match status" value="1"/>
</dbReference>
<dbReference type="OrthoDB" id="5480874at2"/>